<dbReference type="RefSeq" id="WP_058889012.1">
    <property type="nucleotide sequence ID" value="NZ_LQBM01000004.1"/>
</dbReference>
<feature type="region of interest" description="Disordered" evidence="1">
    <location>
        <begin position="46"/>
        <end position="68"/>
    </location>
</feature>
<accession>A0A0W8ICY0</accession>
<comment type="caution">
    <text evidence="2">The sequence shown here is derived from an EMBL/GenBank/DDBJ whole genome shotgun (WGS) entry which is preliminary data.</text>
</comment>
<proteinExistence type="predicted"/>
<dbReference type="Proteomes" id="UP000054023">
    <property type="component" value="Unassembled WGS sequence"/>
</dbReference>
<evidence type="ECO:0000313" key="3">
    <source>
        <dbReference type="Proteomes" id="UP000054023"/>
    </source>
</evidence>
<organism evidence="2 3">
    <name type="scientific">Nesterenkonia jeotgali</name>
    <dbReference type="NCBI Taxonomy" id="317018"/>
    <lineage>
        <taxon>Bacteria</taxon>
        <taxon>Bacillati</taxon>
        <taxon>Actinomycetota</taxon>
        <taxon>Actinomycetes</taxon>
        <taxon>Micrococcales</taxon>
        <taxon>Micrococcaceae</taxon>
        <taxon>Nesterenkonia</taxon>
    </lineage>
</organism>
<protein>
    <submittedName>
        <fullName evidence="2">Uncharacterized protein</fullName>
    </submittedName>
</protein>
<dbReference type="STRING" id="317018.AVL63_04445"/>
<gene>
    <name evidence="2" type="ORF">AVL63_04445</name>
</gene>
<keyword evidence="3" id="KW-1185">Reference proteome</keyword>
<sequence length="99" mass="10650">MAASIRISADFIREAAQQPGVKAQLRKVAKRIAVGAEREYAKQGLKPNVTVEEGERPGGGAGGFKRPYANVVVDDPKAEYGDARRPPARALLKAGERYS</sequence>
<dbReference type="EMBL" id="LQBM01000004">
    <property type="protein sequence ID" value="KUG57778.1"/>
    <property type="molecule type" value="Genomic_DNA"/>
</dbReference>
<reference evidence="3" key="1">
    <citation type="submission" date="2015-12" db="EMBL/GenBank/DDBJ databases">
        <authorList>
            <person name="Nair G.R."/>
            <person name="Kaur G."/>
            <person name="Mayilraj S."/>
        </authorList>
    </citation>
    <scope>NUCLEOTIDE SEQUENCE [LARGE SCALE GENOMIC DNA]</scope>
    <source>
        <strain evidence="3">CD08_7</strain>
    </source>
</reference>
<evidence type="ECO:0000256" key="1">
    <source>
        <dbReference type="SAM" id="MobiDB-lite"/>
    </source>
</evidence>
<name>A0A0W8ICY0_9MICC</name>
<evidence type="ECO:0000313" key="2">
    <source>
        <dbReference type="EMBL" id="KUG57778.1"/>
    </source>
</evidence>
<dbReference type="AlphaFoldDB" id="A0A0W8ICY0"/>